<sequence length="206" mass="21125">MGEGLCVLLLLLLLLGSEVWIPSDDLEEGYFLNTPIHFGVEGGEPGQLVVLGTEPGHGTLAPFPGDERLLRLTDVQGFARVGADPGGHPGPLVVVQESDLDERPSGAVGQDQHWQALDFEPTDDGGQSLLHPDGLGVVLVPLGIEGRCDRGPDSFPGLGTVLGQGVGVVSTFAISVQAGRGRDERGPGGLAGGGWGGLGEGGGQHF</sequence>
<evidence type="ECO:0000313" key="3">
    <source>
        <dbReference type="Proteomes" id="UP000034154"/>
    </source>
</evidence>
<accession>A0A0G1J992</accession>
<protein>
    <submittedName>
        <fullName evidence="2">Uncharacterized protein</fullName>
    </submittedName>
</protein>
<dbReference type="Proteomes" id="UP000034154">
    <property type="component" value="Unassembled WGS sequence"/>
</dbReference>
<name>A0A0G1J992_9BACT</name>
<evidence type="ECO:0000256" key="1">
    <source>
        <dbReference type="SAM" id="MobiDB-lite"/>
    </source>
</evidence>
<organism evidence="2 3">
    <name type="scientific">Candidatus Uhrbacteria bacterium GW2011_GWF2_44_350</name>
    <dbReference type="NCBI Taxonomy" id="1619000"/>
    <lineage>
        <taxon>Bacteria</taxon>
        <taxon>Candidatus Uhriibacteriota</taxon>
    </lineage>
</organism>
<feature type="region of interest" description="Disordered" evidence="1">
    <location>
        <begin position="178"/>
        <end position="206"/>
    </location>
</feature>
<gene>
    <name evidence="2" type="ORF">UW63_C0092G0004</name>
</gene>
<dbReference type="AlphaFoldDB" id="A0A0G1J992"/>
<evidence type="ECO:0000313" key="2">
    <source>
        <dbReference type="EMBL" id="KKT67943.1"/>
    </source>
</evidence>
<dbReference type="EMBL" id="LCJB01000092">
    <property type="protein sequence ID" value="KKT67943.1"/>
    <property type="molecule type" value="Genomic_DNA"/>
</dbReference>
<comment type="caution">
    <text evidence="2">The sequence shown here is derived from an EMBL/GenBank/DDBJ whole genome shotgun (WGS) entry which is preliminary data.</text>
</comment>
<proteinExistence type="predicted"/>
<reference evidence="2 3" key="1">
    <citation type="journal article" date="2015" name="Nature">
        <title>rRNA introns, odd ribosomes, and small enigmatic genomes across a large radiation of phyla.</title>
        <authorList>
            <person name="Brown C.T."/>
            <person name="Hug L.A."/>
            <person name="Thomas B.C."/>
            <person name="Sharon I."/>
            <person name="Castelle C.J."/>
            <person name="Singh A."/>
            <person name="Wilkins M.J."/>
            <person name="Williams K.H."/>
            <person name="Banfield J.F."/>
        </authorList>
    </citation>
    <scope>NUCLEOTIDE SEQUENCE [LARGE SCALE GENOMIC DNA]</scope>
</reference>
<feature type="compositionally biased region" description="Gly residues" evidence="1">
    <location>
        <begin position="187"/>
        <end position="206"/>
    </location>
</feature>